<feature type="compositionally biased region" description="Low complexity" evidence="2">
    <location>
        <begin position="326"/>
        <end position="344"/>
    </location>
</feature>
<sequence>MYPNPAAQTPQWNQSQTPTSQPPQSQWSPQPPNGQYTPRQNQLQLEICVATPRHLCPNVPLRNCFLNLNLHLASPHHTHTRVSTHPTHTHLLPTANMGAAIDPALAAEVTDANSPKQIPPISQALPQQPPAMQTLQPQHPDQYRALPAPPQIYAPPYQPQMQYAPPQPAPRQRTAIACRYCRRRKIRCSGFDQSEDGRCTNCQRFSQECVFTPVSAQTQAFVPAHTVWRGQNPPPNTQLYGAYGQPLPAGGRQEPYPPQQPQQPGQPGQYPQPPQAYAMYPNQPNMQQPGQPVQAGQKRPTEEPHTPTMPPPNPAEQSQQFPFGVANPAGASPASSTASSFHPAQAPTQPYYHAPPTHRSSPSSAYSLDASRSSSSPHSMGGFPVTPAAAPTSYAVQPPTPYAVSGYAGTPPQGAKANDAVGQQQVQQWAAMQAAMKQDDHQRTSTDSNNKDAAIAADGAVPVTTEGAIEHQEEVKKPWSEMKDAGVQTDLAFPPQGKELDSVTS</sequence>
<proteinExistence type="predicted"/>
<dbReference type="SUPFAM" id="SSF57701">
    <property type="entry name" value="Zn2/Cys6 DNA-binding domain"/>
    <property type="match status" value="1"/>
</dbReference>
<dbReference type="InterPro" id="IPR036864">
    <property type="entry name" value="Zn2-C6_fun-type_DNA-bd_sf"/>
</dbReference>
<dbReference type="EMBL" id="QWIL01000218">
    <property type="protein sequence ID" value="RMY21922.1"/>
    <property type="molecule type" value="Genomic_DNA"/>
</dbReference>
<accession>A0A3M7A384</accession>
<reference evidence="4 5" key="1">
    <citation type="journal article" date="2018" name="BMC Genomics">
        <title>Genomic evidence for intraspecific hybridization in a clonal and extremely halotolerant yeast.</title>
        <authorList>
            <person name="Gostincar C."/>
            <person name="Stajich J.E."/>
            <person name="Zupancic J."/>
            <person name="Zalar P."/>
            <person name="Gunde-Cimerman N."/>
        </authorList>
    </citation>
    <scope>NUCLEOTIDE SEQUENCE [LARGE SCALE GENOMIC DNA]</scope>
    <source>
        <strain evidence="4 5">EXF-6669</strain>
    </source>
</reference>
<dbReference type="PROSITE" id="PS00463">
    <property type="entry name" value="ZN2_CY6_FUNGAL_1"/>
    <property type="match status" value="1"/>
</dbReference>
<evidence type="ECO:0000313" key="4">
    <source>
        <dbReference type="EMBL" id="RMY21922.1"/>
    </source>
</evidence>
<organism evidence="4 5">
    <name type="scientific">Hortaea werneckii</name>
    <name type="common">Black yeast</name>
    <name type="synonym">Cladosporium werneckii</name>
    <dbReference type="NCBI Taxonomy" id="91943"/>
    <lineage>
        <taxon>Eukaryota</taxon>
        <taxon>Fungi</taxon>
        <taxon>Dikarya</taxon>
        <taxon>Ascomycota</taxon>
        <taxon>Pezizomycotina</taxon>
        <taxon>Dothideomycetes</taxon>
        <taxon>Dothideomycetidae</taxon>
        <taxon>Mycosphaerellales</taxon>
        <taxon>Teratosphaeriaceae</taxon>
        <taxon>Hortaea</taxon>
    </lineage>
</organism>
<feature type="region of interest" description="Disordered" evidence="2">
    <location>
        <begin position="459"/>
        <end position="479"/>
    </location>
</feature>
<keyword evidence="1" id="KW-0539">Nucleus</keyword>
<dbReference type="AlphaFoldDB" id="A0A3M7A384"/>
<evidence type="ECO:0000256" key="1">
    <source>
        <dbReference type="ARBA" id="ARBA00023242"/>
    </source>
</evidence>
<dbReference type="Pfam" id="PF00172">
    <property type="entry name" value="Zn_clus"/>
    <property type="match status" value="1"/>
</dbReference>
<feature type="compositionally biased region" description="Low complexity" evidence="2">
    <location>
        <begin position="8"/>
        <end position="28"/>
    </location>
</feature>
<dbReference type="GO" id="GO:0008270">
    <property type="term" value="F:zinc ion binding"/>
    <property type="evidence" value="ECO:0007669"/>
    <property type="project" value="InterPro"/>
</dbReference>
<dbReference type="InterPro" id="IPR001138">
    <property type="entry name" value="Zn2Cys6_DnaBD"/>
</dbReference>
<dbReference type="CDD" id="cd00067">
    <property type="entry name" value="GAL4"/>
    <property type="match status" value="1"/>
</dbReference>
<dbReference type="Gene3D" id="4.10.240.10">
    <property type="entry name" value="Zn(2)-C6 fungal-type DNA-binding domain"/>
    <property type="match status" value="1"/>
</dbReference>
<dbReference type="GO" id="GO:0000981">
    <property type="term" value="F:DNA-binding transcription factor activity, RNA polymerase II-specific"/>
    <property type="evidence" value="ECO:0007669"/>
    <property type="project" value="InterPro"/>
</dbReference>
<evidence type="ECO:0000313" key="5">
    <source>
        <dbReference type="Proteomes" id="UP000271337"/>
    </source>
</evidence>
<gene>
    <name evidence="4" type="ORF">D0867_03045</name>
</gene>
<dbReference type="SMART" id="SM00066">
    <property type="entry name" value="GAL4"/>
    <property type="match status" value="1"/>
</dbReference>
<dbReference type="PROSITE" id="PS50048">
    <property type="entry name" value="ZN2_CY6_FUNGAL_2"/>
    <property type="match status" value="1"/>
</dbReference>
<dbReference type="OrthoDB" id="5401558at2759"/>
<protein>
    <recommendedName>
        <fullName evidence="3">Zn(2)-C6 fungal-type domain-containing protein</fullName>
    </recommendedName>
</protein>
<feature type="region of interest" description="Disordered" evidence="2">
    <location>
        <begin position="227"/>
        <end position="396"/>
    </location>
</feature>
<dbReference type="VEuPathDB" id="FungiDB:BTJ68_15207"/>
<name>A0A3M7A384_HORWE</name>
<dbReference type="Proteomes" id="UP000271337">
    <property type="component" value="Unassembled WGS sequence"/>
</dbReference>
<comment type="caution">
    <text evidence="4">The sequence shown here is derived from an EMBL/GenBank/DDBJ whole genome shotgun (WGS) entry which is preliminary data.</text>
</comment>
<feature type="compositionally biased region" description="Basic and acidic residues" evidence="2">
    <location>
        <begin position="468"/>
        <end position="479"/>
    </location>
</feature>
<feature type="compositionally biased region" description="Low complexity" evidence="2">
    <location>
        <begin position="359"/>
        <end position="379"/>
    </location>
</feature>
<feature type="compositionally biased region" description="Low complexity" evidence="2">
    <location>
        <begin position="262"/>
        <end position="294"/>
    </location>
</feature>
<feature type="region of interest" description="Disordered" evidence="2">
    <location>
        <begin position="1"/>
        <end position="38"/>
    </location>
</feature>
<evidence type="ECO:0000259" key="3">
    <source>
        <dbReference type="PROSITE" id="PS50048"/>
    </source>
</evidence>
<evidence type="ECO:0000256" key="2">
    <source>
        <dbReference type="SAM" id="MobiDB-lite"/>
    </source>
</evidence>
<feature type="domain" description="Zn(2)-C6 fungal-type" evidence="3">
    <location>
        <begin position="177"/>
        <end position="211"/>
    </location>
</feature>